<dbReference type="Gene3D" id="3.40.50.2300">
    <property type="match status" value="1"/>
</dbReference>
<gene>
    <name evidence="5" type="ORF">F8A88_02660</name>
</gene>
<keyword evidence="2" id="KW-0902">Two-component regulatory system</keyword>
<dbReference type="SUPFAM" id="SSF52172">
    <property type="entry name" value="CheY-like"/>
    <property type="match status" value="1"/>
</dbReference>
<proteinExistence type="predicted"/>
<evidence type="ECO:0000256" key="3">
    <source>
        <dbReference type="PROSITE-ProRule" id="PRU00169"/>
    </source>
</evidence>
<evidence type="ECO:0000259" key="4">
    <source>
        <dbReference type="PROSITE" id="PS50110"/>
    </source>
</evidence>
<name>A0A6N6N6T5_9BACT</name>
<dbReference type="Proteomes" id="UP000438699">
    <property type="component" value="Unassembled WGS sequence"/>
</dbReference>
<dbReference type="PANTHER" id="PTHR44591">
    <property type="entry name" value="STRESS RESPONSE REGULATOR PROTEIN 1"/>
    <property type="match status" value="1"/>
</dbReference>
<comment type="caution">
    <text evidence="5">The sequence shown here is derived from an EMBL/GenBank/DDBJ whole genome shotgun (WGS) entry which is preliminary data.</text>
</comment>
<dbReference type="GO" id="GO:0000160">
    <property type="term" value="P:phosphorelay signal transduction system"/>
    <property type="evidence" value="ECO:0007669"/>
    <property type="project" value="UniProtKB-KW"/>
</dbReference>
<feature type="domain" description="Response regulatory" evidence="4">
    <location>
        <begin position="5"/>
        <end position="119"/>
    </location>
</feature>
<dbReference type="EMBL" id="WAIE01000001">
    <property type="protein sequence ID" value="KAB1443185.1"/>
    <property type="molecule type" value="Genomic_DNA"/>
</dbReference>
<dbReference type="AlphaFoldDB" id="A0A6N6N6T5"/>
<dbReference type="InterPro" id="IPR011006">
    <property type="entry name" value="CheY-like_superfamily"/>
</dbReference>
<sequence length="126" mass="14220">MTMLRLLLVDDEQDFLTYASRRFKRRNVDVHTAQTGERALSMLRKQPFDVMVLDVKMPGMDGLEVLERALEISPKTPVILLTGHASTEAALRGMALGAYEYLLKPVQHEELFFKVAEAARASNATR</sequence>
<evidence type="ECO:0000256" key="2">
    <source>
        <dbReference type="ARBA" id="ARBA00023012"/>
    </source>
</evidence>
<evidence type="ECO:0000313" key="6">
    <source>
        <dbReference type="Proteomes" id="UP000438699"/>
    </source>
</evidence>
<dbReference type="SMART" id="SM00448">
    <property type="entry name" value="REC"/>
    <property type="match status" value="1"/>
</dbReference>
<dbReference type="InterPro" id="IPR050595">
    <property type="entry name" value="Bact_response_regulator"/>
</dbReference>
<evidence type="ECO:0000313" key="5">
    <source>
        <dbReference type="EMBL" id="KAB1443185.1"/>
    </source>
</evidence>
<feature type="modified residue" description="4-aspartylphosphate" evidence="3">
    <location>
        <position position="54"/>
    </location>
</feature>
<evidence type="ECO:0000256" key="1">
    <source>
        <dbReference type="ARBA" id="ARBA00022553"/>
    </source>
</evidence>
<keyword evidence="6" id="KW-1185">Reference proteome</keyword>
<dbReference type="OrthoDB" id="9800029at2"/>
<dbReference type="PROSITE" id="PS50110">
    <property type="entry name" value="RESPONSE_REGULATORY"/>
    <property type="match status" value="1"/>
</dbReference>
<protein>
    <submittedName>
        <fullName evidence="5">Response regulator</fullName>
    </submittedName>
</protein>
<keyword evidence="1 3" id="KW-0597">Phosphoprotein</keyword>
<dbReference type="InterPro" id="IPR001789">
    <property type="entry name" value="Sig_transdc_resp-reg_receiver"/>
</dbReference>
<organism evidence="5 6">
    <name type="scientific">Pseudodesulfovibrio senegalensis</name>
    <dbReference type="NCBI Taxonomy" id="1721087"/>
    <lineage>
        <taxon>Bacteria</taxon>
        <taxon>Pseudomonadati</taxon>
        <taxon>Thermodesulfobacteriota</taxon>
        <taxon>Desulfovibrionia</taxon>
        <taxon>Desulfovibrionales</taxon>
        <taxon>Desulfovibrionaceae</taxon>
    </lineage>
</organism>
<reference evidence="5 6" key="1">
    <citation type="journal article" date="2017" name="Int. J. Syst. Evol. Microbiol.">
        <title>Desulfovibrio senegalensis sp. nov., a mesophilic sulfate reducer isolated from marine sediment.</title>
        <authorList>
            <person name="Thioye A."/>
            <person name="Gam Z.B.A."/>
            <person name="Mbengue M."/>
            <person name="Cayol J.L."/>
            <person name="Joseph-Bartoli M."/>
            <person name="Toure-Kane C."/>
            <person name="Labat M."/>
        </authorList>
    </citation>
    <scope>NUCLEOTIDE SEQUENCE [LARGE SCALE GENOMIC DNA]</scope>
    <source>
        <strain evidence="5 6">DSM 101509</strain>
    </source>
</reference>
<dbReference type="PANTHER" id="PTHR44591:SF14">
    <property type="entry name" value="PROTEIN PILG"/>
    <property type="match status" value="1"/>
</dbReference>
<dbReference type="RefSeq" id="WP_151149517.1">
    <property type="nucleotide sequence ID" value="NZ_WAIE01000001.1"/>
</dbReference>
<accession>A0A6N6N6T5</accession>
<dbReference type="Pfam" id="PF00072">
    <property type="entry name" value="Response_reg"/>
    <property type="match status" value="1"/>
</dbReference>